<accession>A0A1G2UU73</accession>
<dbReference type="AlphaFoldDB" id="A0A1G2UU73"/>
<keyword evidence="1" id="KW-0472">Membrane</keyword>
<gene>
    <name evidence="2" type="ORF">A3G46_01705</name>
</gene>
<sequence>MEPEEREMLKKTLELAQDNNKMLHSIRRGMFWGKVVRVIYWVVIIGAAVGVYYYINPYIDSAISAYGNVKGDLKSFGSMFKLN</sequence>
<evidence type="ECO:0000256" key="1">
    <source>
        <dbReference type="SAM" id="Phobius"/>
    </source>
</evidence>
<reference evidence="2 3" key="1">
    <citation type="journal article" date="2016" name="Nat. Commun.">
        <title>Thousands of microbial genomes shed light on interconnected biogeochemical processes in an aquifer system.</title>
        <authorList>
            <person name="Anantharaman K."/>
            <person name="Brown C.T."/>
            <person name="Hug L.A."/>
            <person name="Sharon I."/>
            <person name="Castelle C.J."/>
            <person name="Probst A.J."/>
            <person name="Thomas B.C."/>
            <person name="Singh A."/>
            <person name="Wilkins M.J."/>
            <person name="Karaoz U."/>
            <person name="Brodie E.L."/>
            <person name="Williams K.H."/>
            <person name="Hubbard S.S."/>
            <person name="Banfield J.F."/>
        </authorList>
    </citation>
    <scope>NUCLEOTIDE SEQUENCE [LARGE SCALE GENOMIC DNA]</scope>
</reference>
<feature type="transmembrane region" description="Helical" evidence="1">
    <location>
        <begin position="35"/>
        <end position="55"/>
    </location>
</feature>
<organism evidence="2 3">
    <name type="scientific">Candidatus Zambryskibacteria bacterium RIFCSPLOWO2_12_FULL_39_16</name>
    <dbReference type="NCBI Taxonomy" id="1802775"/>
    <lineage>
        <taxon>Bacteria</taxon>
        <taxon>Candidatus Zambryskiibacteriota</taxon>
    </lineage>
</organism>
<proteinExistence type="predicted"/>
<keyword evidence="1" id="KW-0812">Transmembrane</keyword>
<comment type="caution">
    <text evidence="2">The sequence shown here is derived from an EMBL/GenBank/DDBJ whole genome shotgun (WGS) entry which is preliminary data.</text>
</comment>
<evidence type="ECO:0000313" key="2">
    <source>
        <dbReference type="EMBL" id="OHB12931.1"/>
    </source>
</evidence>
<dbReference type="Proteomes" id="UP000177276">
    <property type="component" value="Unassembled WGS sequence"/>
</dbReference>
<dbReference type="EMBL" id="MHWS01000001">
    <property type="protein sequence ID" value="OHB12931.1"/>
    <property type="molecule type" value="Genomic_DNA"/>
</dbReference>
<keyword evidence="1" id="KW-1133">Transmembrane helix</keyword>
<protein>
    <submittedName>
        <fullName evidence="2">Uncharacterized protein</fullName>
    </submittedName>
</protein>
<name>A0A1G2UU73_9BACT</name>
<evidence type="ECO:0000313" key="3">
    <source>
        <dbReference type="Proteomes" id="UP000177276"/>
    </source>
</evidence>